<gene>
    <name evidence="5" type="ORF">RHS01_10211</name>
</gene>
<dbReference type="EMBL" id="JACYCF010000029">
    <property type="protein sequence ID" value="KAF8749270.1"/>
    <property type="molecule type" value="Genomic_DNA"/>
</dbReference>
<dbReference type="SMART" id="SM00320">
    <property type="entry name" value="WD40"/>
    <property type="match status" value="5"/>
</dbReference>
<evidence type="ECO:0000256" key="3">
    <source>
        <dbReference type="PROSITE-ProRule" id="PRU00221"/>
    </source>
</evidence>
<dbReference type="Pfam" id="PF00400">
    <property type="entry name" value="WD40"/>
    <property type="match status" value="2"/>
</dbReference>
<dbReference type="Pfam" id="PF24883">
    <property type="entry name" value="NPHP3_N"/>
    <property type="match status" value="1"/>
</dbReference>
<name>A0A8H7LXE9_9AGAM</name>
<evidence type="ECO:0000259" key="4">
    <source>
        <dbReference type="Pfam" id="PF24883"/>
    </source>
</evidence>
<dbReference type="PANTHER" id="PTHR44019">
    <property type="entry name" value="WD REPEAT-CONTAINING PROTEIN 55"/>
    <property type="match status" value="1"/>
</dbReference>
<dbReference type="PROSITE" id="PS50294">
    <property type="entry name" value="WD_REPEATS_REGION"/>
    <property type="match status" value="1"/>
</dbReference>
<dbReference type="SUPFAM" id="SSF50998">
    <property type="entry name" value="Quinoprotein alcohol dehydrogenase-like"/>
    <property type="match status" value="1"/>
</dbReference>
<reference evidence="5" key="1">
    <citation type="submission" date="2020-09" db="EMBL/GenBank/DDBJ databases">
        <title>Comparative genome analyses of four rice-infecting Rhizoctonia solani isolates reveal extensive enrichment of homogalacturonan modification genes.</title>
        <authorList>
            <person name="Lee D.-Y."/>
            <person name="Jeon J."/>
            <person name="Kim K.-T."/>
            <person name="Cheong K."/>
            <person name="Song H."/>
            <person name="Choi G."/>
            <person name="Ko J."/>
            <person name="Opiyo S.O."/>
            <person name="Zuo S."/>
            <person name="Madhav S."/>
            <person name="Lee Y.-H."/>
            <person name="Wang G.-L."/>
        </authorList>
    </citation>
    <scope>NUCLEOTIDE SEQUENCE</scope>
    <source>
        <strain evidence="5">AG1-IA B2</strain>
    </source>
</reference>
<dbReference type="AlphaFoldDB" id="A0A8H7LXE9"/>
<sequence length="1011" mass="111232">MGRAAGDAQDPEGHSCDVWSARLCAVYFSTASTSLRRSQATSKTMRIWQPASMRSAKHSWELHRQYIELGHGVCARDCRVSQLSGQVHAKADTVHRSIERESNEIKSKTQRGTGRRVLMASADEQDLMRRYRRIQSLFRQLQNSRLATLNTENKATYDSLLSASTNRRTCTEGTRVKVLSELKDWVFSRRIGKTTGGELLLHADGCGLPDVARIIPTVAYQLARYCIPFRSALCDILGNDPDLRTKDVTKQFERLLVDPLKTIKNDIPNNLVVVIDALDECNDQRGVEQVLDMLRPEAEIYTTTMTTHAPLRAAIYLHDIEKSLVSADIELYLKQELSSTIPGLPDEVLKQLVDDPGCCSSMRLRLFATFDPGPAGRSSRTAEHGTGYDGRVGEEKSQIDILYAAVLKSALDDGELRGPEKEAVQAVLRTVLFAQEPISLETIGALSGIKYAPLYVQPGPVRPILLRRQGAQVQAGESMLWGDERPATVQHMRPAIVIHTRQPGRQHTTRIKTKISSTLAYACRYWPSHLAQTTVSEDMVTALKEFVSESRLNHPSAAMGRRCHELLHQLCASPASQSTPHIYISCLPFCPRSSSVYTTTGIGCKAAGAEGKPDGPQRDSRSGNLEHWLASIVGGVLVDGSRVAVGCADGTVSIRNAYDGTVVVGPLQAHTDCVRSVVFSLLLPAHFKVTPLCLSVSFSPDSKRIVSGSDNTVCIWSVVDGTLLCGPLQGHTDSVRSVTYSPDGTLIASASDDTIRLWRSDNGTPAASPLQGHTVRVRGQDVRVWRVSDGSAVTTPFQGHTDEVNSVVVVEDRRWVACCRSVCWSYREDLVGWILTGWDASHLWLCDGTVRVWNVREGIVLLPPQIMLYPRLDPLVLARQWPCIDRMDGKMQMWDVSNGTSQLAPPDIQLPRPPSITTSADSCADDDKTVAAGPFEPTLRVLQFADDSSCVIVAFKDGTIRGVSLQTGETVFVLRSAVDDWVDLIRCARMAHFLRPLTIMDSLAVAYESGV</sequence>
<keyword evidence="1 3" id="KW-0853">WD repeat</keyword>
<evidence type="ECO:0000256" key="1">
    <source>
        <dbReference type="ARBA" id="ARBA00022574"/>
    </source>
</evidence>
<evidence type="ECO:0000313" key="5">
    <source>
        <dbReference type="EMBL" id="KAF8749270.1"/>
    </source>
</evidence>
<protein>
    <submittedName>
        <fullName evidence="5">WD40 repeat-like protein</fullName>
    </submittedName>
</protein>
<dbReference type="PROSITE" id="PS50082">
    <property type="entry name" value="WD_REPEATS_2"/>
    <property type="match status" value="1"/>
</dbReference>
<dbReference type="InterPro" id="IPR001680">
    <property type="entry name" value="WD40_rpt"/>
</dbReference>
<keyword evidence="2" id="KW-0677">Repeat</keyword>
<dbReference type="InterPro" id="IPR015943">
    <property type="entry name" value="WD40/YVTN_repeat-like_dom_sf"/>
</dbReference>
<dbReference type="InterPro" id="IPR011047">
    <property type="entry name" value="Quinoprotein_ADH-like_sf"/>
</dbReference>
<evidence type="ECO:0000256" key="2">
    <source>
        <dbReference type="ARBA" id="ARBA00022737"/>
    </source>
</evidence>
<dbReference type="Gene3D" id="2.130.10.10">
    <property type="entry name" value="YVTN repeat-like/Quinoprotein amine dehydrogenase"/>
    <property type="match status" value="3"/>
</dbReference>
<dbReference type="Proteomes" id="UP000614334">
    <property type="component" value="Unassembled WGS sequence"/>
</dbReference>
<dbReference type="InterPro" id="IPR056884">
    <property type="entry name" value="NPHP3-like_N"/>
</dbReference>
<proteinExistence type="predicted"/>
<organism evidence="5 6">
    <name type="scientific">Rhizoctonia solani</name>
    <dbReference type="NCBI Taxonomy" id="456999"/>
    <lineage>
        <taxon>Eukaryota</taxon>
        <taxon>Fungi</taxon>
        <taxon>Dikarya</taxon>
        <taxon>Basidiomycota</taxon>
        <taxon>Agaricomycotina</taxon>
        <taxon>Agaricomycetes</taxon>
        <taxon>Cantharellales</taxon>
        <taxon>Ceratobasidiaceae</taxon>
        <taxon>Rhizoctonia</taxon>
    </lineage>
</organism>
<feature type="repeat" description="WD" evidence="3">
    <location>
        <begin position="728"/>
        <end position="768"/>
    </location>
</feature>
<evidence type="ECO:0000313" key="6">
    <source>
        <dbReference type="Proteomes" id="UP000614334"/>
    </source>
</evidence>
<dbReference type="PANTHER" id="PTHR44019:SF8">
    <property type="entry name" value="POC1 CENTRIOLAR PROTEIN HOMOLOG"/>
    <property type="match status" value="1"/>
</dbReference>
<comment type="caution">
    <text evidence="5">The sequence shown here is derived from an EMBL/GenBank/DDBJ whole genome shotgun (WGS) entry which is preliminary data.</text>
</comment>
<feature type="domain" description="Nephrocystin 3-like N-terminal" evidence="4">
    <location>
        <begin position="211"/>
        <end position="293"/>
    </location>
</feature>
<dbReference type="InterPro" id="IPR050505">
    <property type="entry name" value="WDR55/POC1"/>
</dbReference>
<accession>A0A8H7LXE9</accession>